<dbReference type="EMBL" id="CAJEWN010000184">
    <property type="protein sequence ID" value="CAD2171442.1"/>
    <property type="molecule type" value="Genomic_DNA"/>
</dbReference>
<dbReference type="Proteomes" id="UP000580250">
    <property type="component" value="Unassembled WGS sequence"/>
</dbReference>
<sequence>MSILPAALENESQMSKLKNIKMKRRKKKKNKKRIINAQSCKN</sequence>
<evidence type="ECO:0000256" key="1">
    <source>
        <dbReference type="SAM" id="MobiDB-lite"/>
    </source>
</evidence>
<proteinExistence type="predicted"/>
<comment type="caution">
    <text evidence="2">The sequence shown here is derived from an EMBL/GenBank/DDBJ whole genome shotgun (WGS) entry which is preliminary data.</text>
</comment>
<evidence type="ECO:0000313" key="3">
    <source>
        <dbReference type="Proteomes" id="UP000580250"/>
    </source>
</evidence>
<accession>A0A6V7V9F8</accession>
<organism evidence="2 3">
    <name type="scientific">Meloidogyne enterolobii</name>
    <name type="common">Root-knot nematode worm</name>
    <name type="synonym">Meloidogyne mayaguensis</name>
    <dbReference type="NCBI Taxonomy" id="390850"/>
    <lineage>
        <taxon>Eukaryota</taxon>
        <taxon>Metazoa</taxon>
        <taxon>Ecdysozoa</taxon>
        <taxon>Nematoda</taxon>
        <taxon>Chromadorea</taxon>
        <taxon>Rhabditida</taxon>
        <taxon>Tylenchina</taxon>
        <taxon>Tylenchomorpha</taxon>
        <taxon>Tylenchoidea</taxon>
        <taxon>Meloidogynidae</taxon>
        <taxon>Meloidogyninae</taxon>
        <taxon>Meloidogyne</taxon>
    </lineage>
</organism>
<feature type="compositionally biased region" description="Basic residues" evidence="1">
    <location>
        <begin position="18"/>
        <end position="34"/>
    </location>
</feature>
<dbReference type="AlphaFoldDB" id="A0A6V7V9F8"/>
<protein>
    <submittedName>
        <fullName evidence="2">Uncharacterized protein</fullName>
    </submittedName>
</protein>
<feature type="region of interest" description="Disordered" evidence="1">
    <location>
        <begin position="1"/>
        <end position="42"/>
    </location>
</feature>
<evidence type="ECO:0000313" key="2">
    <source>
        <dbReference type="EMBL" id="CAD2171442.1"/>
    </source>
</evidence>
<reference evidence="2 3" key="1">
    <citation type="submission" date="2020-08" db="EMBL/GenBank/DDBJ databases">
        <authorList>
            <person name="Koutsovoulos G."/>
            <person name="Danchin GJ E."/>
        </authorList>
    </citation>
    <scope>NUCLEOTIDE SEQUENCE [LARGE SCALE GENOMIC DNA]</scope>
</reference>
<gene>
    <name evidence="2" type="ORF">MENT_LOCUS22931</name>
</gene>
<name>A0A6V7V9F8_MELEN</name>